<dbReference type="GO" id="GO:0003676">
    <property type="term" value="F:nucleic acid binding"/>
    <property type="evidence" value="ECO:0007669"/>
    <property type="project" value="InterPro"/>
</dbReference>
<sequence>MFNSHNAHYWCDNNPRVKRVSHYQHLFKVNVWAATLDLEDLTLNERISLFFMHDGAPPHFDRRCRNWLSNHFPNRWIGRCAESPIHWPPRSCDFNPLDYAVWSYIKEKVYATDVNSRQEFQERIQHLNLLHIYRYAVVGVSDLRDEKKFIPIKEKTLHEKYDTLYAVLDYDIAIVKVDDTPTELLKLIENDNIKVVVRLFNSIYNTGVIPADWLKSIFIAIPKKHNARKCSEYRLISLMSHTLKIYLRILHNKIRRKCEKDLEDTQFGFRTYYKKAVTKEKMYLHLFKKALERQPYGININGELFNVIRYADNRVILSDNIEGLQILLDRIHEVGEEMDIKINSNKTKFLVFSRDPHPDAKLQLNGV</sequence>
<accession>A0A9N9SQS6</accession>
<evidence type="ECO:0000313" key="2">
    <source>
        <dbReference type="Proteomes" id="UP001153709"/>
    </source>
</evidence>
<name>A0A9N9SQS6_DIABA</name>
<dbReference type="AlphaFoldDB" id="A0A9N9SQS6"/>
<evidence type="ECO:0008006" key="3">
    <source>
        <dbReference type="Google" id="ProtNLM"/>
    </source>
</evidence>
<keyword evidence="2" id="KW-1185">Reference proteome</keyword>
<reference evidence="1" key="1">
    <citation type="submission" date="2022-01" db="EMBL/GenBank/DDBJ databases">
        <authorList>
            <person name="King R."/>
        </authorList>
    </citation>
    <scope>NUCLEOTIDE SEQUENCE</scope>
</reference>
<dbReference type="Gene3D" id="3.30.420.10">
    <property type="entry name" value="Ribonuclease H-like superfamily/Ribonuclease H"/>
    <property type="match status" value="1"/>
</dbReference>
<proteinExistence type="predicted"/>
<dbReference type="Proteomes" id="UP001153709">
    <property type="component" value="Chromosome 1"/>
</dbReference>
<organism evidence="1 2">
    <name type="scientific">Diabrotica balteata</name>
    <name type="common">Banded cucumber beetle</name>
    <dbReference type="NCBI Taxonomy" id="107213"/>
    <lineage>
        <taxon>Eukaryota</taxon>
        <taxon>Metazoa</taxon>
        <taxon>Ecdysozoa</taxon>
        <taxon>Arthropoda</taxon>
        <taxon>Hexapoda</taxon>
        <taxon>Insecta</taxon>
        <taxon>Pterygota</taxon>
        <taxon>Neoptera</taxon>
        <taxon>Endopterygota</taxon>
        <taxon>Coleoptera</taxon>
        <taxon>Polyphaga</taxon>
        <taxon>Cucujiformia</taxon>
        <taxon>Chrysomeloidea</taxon>
        <taxon>Chrysomelidae</taxon>
        <taxon>Galerucinae</taxon>
        <taxon>Diabroticina</taxon>
        <taxon>Diabroticites</taxon>
        <taxon>Diabrotica</taxon>
    </lineage>
</organism>
<dbReference type="PANTHER" id="PTHR47326:SF1">
    <property type="entry name" value="HTH PSQ-TYPE DOMAIN-CONTAINING PROTEIN"/>
    <property type="match status" value="1"/>
</dbReference>
<dbReference type="InterPro" id="IPR036397">
    <property type="entry name" value="RNaseH_sf"/>
</dbReference>
<dbReference type="EMBL" id="OU898276">
    <property type="protein sequence ID" value="CAG9827551.1"/>
    <property type="molecule type" value="Genomic_DNA"/>
</dbReference>
<evidence type="ECO:0000313" key="1">
    <source>
        <dbReference type="EMBL" id="CAG9827551.1"/>
    </source>
</evidence>
<dbReference type="PANTHER" id="PTHR47326">
    <property type="entry name" value="TRANSPOSABLE ELEMENT TC3 TRANSPOSASE-LIKE PROTEIN"/>
    <property type="match status" value="1"/>
</dbReference>
<gene>
    <name evidence="1" type="ORF">DIABBA_LOCUS1540</name>
</gene>
<protein>
    <recommendedName>
        <fullName evidence="3">Reverse transcriptase domain-containing protein</fullName>
    </recommendedName>
</protein>
<dbReference type="OrthoDB" id="6764275at2759"/>